<name>A0A7C6EGX9_UNCW3</name>
<dbReference type="PROSITE" id="PS51257">
    <property type="entry name" value="PROKAR_LIPOPROTEIN"/>
    <property type="match status" value="1"/>
</dbReference>
<accession>A0A7C6EGX9</accession>
<proteinExistence type="predicted"/>
<dbReference type="EMBL" id="DTHJ01000097">
    <property type="protein sequence ID" value="HHS62920.1"/>
    <property type="molecule type" value="Genomic_DNA"/>
</dbReference>
<dbReference type="AlphaFoldDB" id="A0A7C6EGX9"/>
<sequence length="247" mass="28193">MKPRLVIIGIAMLLVLFVGCGKKTDEDELYQANNLVQGLAMLGMMTDVDAYSSSYLCAPPLWEGPDSFNVPDEWGDLYYRFVVKFPVDSQGVTIDSGHLYLMFTPDIWDSAHANDTIIKMDIGLLADNRDIWFRAVVGVPDTTHVTGDFKWNWNSTWYRYEFDNSTVTKKASIDITTSSDIRLSAQFRFADDGSGTTEENWAKFDQTIFVRYEFFAEPDPQGYDGYFILLSEGWKVKHYFKLNKPAA</sequence>
<gene>
    <name evidence="1" type="ORF">ENV70_04820</name>
</gene>
<protein>
    <submittedName>
        <fullName evidence="1">Uncharacterized protein</fullName>
    </submittedName>
</protein>
<reference evidence="1" key="1">
    <citation type="journal article" date="2020" name="mSystems">
        <title>Genome- and Community-Level Interaction Insights into Carbon Utilization and Element Cycling Functions of Hydrothermarchaeota in Hydrothermal Sediment.</title>
        <authorList>
            <person name="Zhou Z."/>
            <person name="Liu Y."/>
            <person name="Xu W."/>
            <person name="Pan J."/>
            <person name="Luo Z.H."/>
            <person name="Li M."/>
        </authorList>
    </citation>
    <scope>NUCLEOTIDE SEQUENCE [LARGE SCALE GENOMIC DNA]</scope>
    <source>
        <strain evidence="1">SpSt-783</strain>
    </source>
</reference>
<organism evidence="1">
    <name type="scientific">candidate division WOR-3 bacterium</name>
    <dbReference type="NCBI Taxonomy" id="2052148"/>
    <lineage>
        <taxon>Bacteria</taxon>
        <taxon>Bacteria division WOR-3</taxon>
    </lineage>
</organism>
<evidence type="ECO:0000313" key="1">
    <source>
        <dbReference type="EMBL" id="HHS62920.1"/>
    </source>
</evidence>
<comment type="caution">
    <text evidence="1">The sequence shown here is derived from an EMBL/GenBank/DDBJ whole genome shotgun (WGS) entry which is preliminary data.</text>
</comment>